<dbReference type="Proteomes" id="UP000243723">
    <property type="component" value="Unassembled WGS sequence"/>
</dbReference>
<feature type="signal peptide" evidence="2">
    <location>
        <begin position="1"/>
        <end position="23"/>
    </location>
</feature>
<dbReference type="STRING" id="40998.A0A2P7YL83"/>
<dbReference type="PANTHER" id="PTHR34154:SF10">
    <property type="entry name" value="ASL1-LIKE GLYCOSYL HYDROLASE CATALYTIC DOMAIN-CONTAINING PROTEIN"/>
    <property type="match status" value="1"/>
</dbReference>
<organism evidence="4 5">
    <name type="scientific">Elsinoe australis</name>
    <dbReference type="NCBI Taxonomy" id="40998"/>
    <lineage>
        <taxon>Eukaryota</taxon>
        <taxon>Fungi</taxon>
        <taxon>Dikarya</taxon>
        <taxon>Ascomycota</taxon>
        <taxon>Pezizomycotina</taxon>
        <taxon>Dothideomycetes</taxon>
        <taxon>Dothideomycetidae</taxon>
        <taxon>Myriangiales</taxon>
        <taxon>Elsinoaceae</taxon>
        <taxon>Elsinoe</taxon>
    </lineage>
</organism>
<dbReference type="GO" id="GO:0009277">
    <property type="term" value="C:fungal-type cell wall"/>
    <property type="evidence" value="ECO:0007669"/>
    <property type="project" value="TreeGrafter"/>
</dbReference>
<keyword evidence="2" id="KW-0732">Signal</keyword>
<feature type="chain" id="PRO_5015118370" description="Asl1-like glycosyl hydrolase catalytic domain-containing protein" evidence="2">
    <location>
        <begin position="24"/>
        <end position="442"/>
    </location>
</feature>
<comment type="caution">
    <text evidence="4">The sequence shown here is derived from an EMBL/GenBank/DDBJ whole genome shotgun (WGS) entry which is preliminary data.</text>
</comment>
<dbReference type="InterPro" id="IPR053183">
    <property type="entry name" value="ASL1"/>
</dbReference>
<dbReference type="Gene3D" id="3.20.20.80">
    <property type="entry name" value="Glycosidases"/>
    <property type="match status" value="1"/>
</dbReference>
<evidence type="ECO:0000313" key="4">
    <source>
        <dbReference type="EMBL" id="PSK36685.1"/>
    </source>
</evidence>
<dbReference type="OrthoDB" id="5985073at2759"/>
<name>A0A2P7YL83_9PEZI</name>
<dbReference type="Pfam" id="PF11790">
    <property type="entry name" value="Glyco_hydro_cc"/>
    <property type="match status" value="1"/>
</dbReference>
<evidence type="ECO:0000259" key="3">
    <source>
        <dbReference type="Pfam" id="PF11790"/>
    </source>
</evidence>
<reference evidence="4 5" key="1">
    <citation type="submission" date="2017-05" db="EMBL/GenBank/DDBJ databases">
        <title>Draft genome sequence of Elsinoe australis.</title>
        <authorList>
            <person name="Cheng Q."/>
        </authorList>
    </citation>
    <scope>NUCLEOTIDE SEQUENCE [LARGE SCALE GENOMIC DNA]</scope>
    <source>
        <strain evidence="4 5">NL1</strain>
    </source>
</reference>
<evidence type="ECO:0000256" key="2">
    <source>
        <dbReference type="SAM" id="SignalP"/>
    </source>
</evidence>
<gene>
    <name evidence="4" type="ORF">B9Z65_1868</name>
</gene>
<keyword evidence="5" id="KW-1185">Reference proteome</keyword>
<sequence>MLIKSLAASLLLASASQIESVLAAPAERTPLDVTVDAIQNVQVLDEVVEVFANIRAARTTTTTSKKPAAKKTTASKKTTTTTKKAAATNKGQAKKKASTTTTTTTKRRKTTTTTTTTTTKRKPTPKTTTTTTTTTRRTTIRAPPTTTIRSSTGTPRVANKTSSATTISATATSTASTLGKRGLAYNNASLTQPFGGSNSQVTWTYNWYLAPCEGFPWVTSCNHNPNLMHIPMLWGNNADLLSAWPSAVESALGNGTTHLMSFNEPDGCFTGSSCMTMTDAVSTYKKYMQPYAGRAKLGAPAVTNAGAPHGLTWLTQFMAQCDTCTFDFVNVHWYSNKYAGADYFKSFINATRQVAGGRPIWVTEFALTDENPYTEAENEAFLKEVMGWMDSQEDVAGYSYFMDKEGMLINANGNGKSSLGLVYDSYSNGTVKGGLMANATAS</sequence>
<dbReference type="AlphaFoldDB" id="A0A2P7YL83"/>
<protein>
    <recommendedName>
        <fullName evidence="3">Asl1-like glycosyl hydrolase catalytic domain-containing protein</fullName>
    </recommendedName>
</protein>
<dbReference type="SUPFAM" id="SSF51445">
    <property type="entry name" value="(Trans)glycosidases"/>
    <property type="match status" value="1"/>
</dbReference>
<dbReference type="InterPro" id="IPR024655">
    <property type="entry name" value="Asl1_glyco_hydro_catalytic"/>
</dbReference>
<dbReference type="EMBL" id="NHZQ01000419">
    <property type="protein sequence ID" value="PSK36685.1"/>
    <property type="molecule type" value="Genomic_DNA"/>
</dbReference>
<feature type="domain" description="Asl1-like glycosyl hydrolase catalytic" evidence="3">
    <location>
        <begin position="182"/>
        <end position="423"/>
    </location>
</feature>
<proteinExistence type="predicted"/>
<evidence type="ECO:0000256" key="1">
    <source>
        <dbReference type="SAM" id="MobiDB-lite"/>
    </source>
</evidence>
<feature type="region of interest" description="Disordered" evidence="1">
    <location>
        <begin position="60"/>
        <end position="165"/>
    </location>
</feature>
<evidence type="ECO:0000313" key="5">
    <source>
        <dbReference type="Proteomes" id="UP000243723"/>
    </source>
</evidence>
<dbReference type="PANTHER" id="PTHR34154">
    <property type="entry name" value="ALKALI-SENSITIVE LINKAGE PROTEIN 1"/>
    <property type="match status" value="1"/>
</dbReference>
<feature type="compositionally biased region" description="Low complexity" evidence="1">
    <location>
        <begin position="125"/>
        <end position="150"/>
    </location>
</feature>
<dbReference type="GO" id="GO:0071966">
    <property type="term" value="P:fungal-type cell wall polysaccharide metabolic process"/>
    <property type="evidence" value="ECO:0007669"/>
    <property type="project" value="TreeGrafter"/>
</dbReference>
<feature type="compositionally biased region" description="Low complexity" evidence="1">
    <location>
        <begin position="60"/>
        <end position="91"/>
    </location>
</feature>
<dbReference type="InterPro" id="IPR017853">
    <property type="entry name" value="GH"/>
</dbReference>
<accession>A0A2P7YL83</accession>